<dbReference type="EMBL" id="CAKMMW010000023">
    <property type="protein sequence ID" value="CAH1223621.1"/>
    <property type="molecule type" value="Genomic_DNA"/>
</dbReference>
<sequence>MFVVLVAFFALCVGEGPALRRAVWRAPWLQCCILYNMIGCFCPEKGVRLYSVHNIFGEIDLK</sequence>
<protein>
    <recommendedName>
        <fullName evidence="3">Secreted protein</fullName>
    </recommendedName>
</protein>
<reference evidence="1" key="1">
    <citation type="submission" date="2022-01" db="EMBL/GenBank/DDBJ databases">
        <authorList>
            <person name="Criscuolo A."/>
        </authorList>
    </citation>
    <scope>NUCLEOTIDE SEQUENCE</scope>
    <source>
        <strain evidence="1">CIP111891</strain>
    </source>
</reference>
<name>A0ABN8H4Q9_9BACL</name>
<evidence type="ECO:0000313" key="2">
    <source>
        <dbReference type="Proteomes" id="UP000838821"/>
    </source>
</evidence>
<evidence type="ECO:0008006" key="3">
    <source>
        <dbReference type="Google" id="ProtNLM"/>
    </source>
</evidence>
<accession>A0ABN8H4Q9</accession>
<dbReference type="Proteomes" id="UP000838821">
    <property type="component" value="Unassembled WGS sequence"/>
</dbReference>
<evidence type="ECO:0000313" key="1">
    <source>
        <dbReference type="EMBL" id="CAH1223621.1"/>
    </source>
</evidence>
<organism evidence="1 2">
    <name type="scientific">Paenibacillus allorhizoplanae</name>
    <dbReference type="NCBI Taxonomy" id="2905648"/>
    <lineage>
        <taxon>Bacteria</taxon>
        <taxon>Bacillati</taxon>
        <taxon>Bacillota</taxon>
        <taxon>Bacilli</taxon>
        <taxon>Bacillales</taxon>
        <taxon>Paenibacillaceae</taxon>
        <taxon>Paenibacillus</taxon>
    </lineage>
</organism>
<comment type="caution">
    <text evidence="1">The sequence shown here is derived from an EMBL/GenBank/DDBJ whole genome shotgun (WGS) entry which is preliminary data.</text>
</comment>
<proteinExistence type="predicted"/>
<gene>
    <name evidence="1" type="ORF">PAECIP111891_05529</name>
</gene>
<keyword evidence="2" id="KW-1185">Reference proteome</keyword>